<dbReference type="AlphaFoldDB" id="A0A7W6E1S4"/>
<organism evidence="1 2">
    <name type="scientific">Sulfitobacter undariae</name>
    <dbReference type="NCBI Taxonomy" id="1563671"/>
    <lineage>
        <taxon>Bacteria</taxon>
        <taxon>Pseudomonadati</taxon>
        <taxon>Pseudomonadota</taxon>
        <taxon>Alphaproteobacteria</taxon>
        <taxon>Rhodobacterales</taxon>
        <taxon>Roseobacteraceae</taxon>
        <taxon>Sulfitobacter</taxon>
    </lineage>
</organism>
<proteinExistence type="predicted"/>
<comment type="caution">
    <text evidence="1">The sequence shown here is derived from an EMBL/GenBank/DDBJ whole genome shotgun (WGS) entry which is preliminary data.</text>
</comment>
<evidence type="ECO:0000313" key="2">
    <source>
        <dbReference type="Proteomes" id="UP000530268"/>
    </source>
</evidence>
<evidence type="ECO:0008006" key="3">
    <source>
        <dbReference type="Google" id="ProtNLM"/>
    </source>
</evidence>
<reference evidence="1 2" key="1">
    <citation type="submission" date="2020-08" db="EMBL/GenBank/DDBJ databases">
        <title>Genomic Encyclopedia of Type Strains, Phase IV (KMG-IV): sequencing the most valuable type-strain genomes for metagenomic binning, comparative biology and taxonomic classification.</title>
        <authorList>
            <person name="Goeker M."/>
        </authorList>
    </citation>
    <scope>NUCLEOTIDE SEQUENCE [LARGE SCALE GENOMIC DNA]</scope>
    <source>
        <strain evidence="1 2">DSM 102234</strain>
    </source>
</reference>
<evidence type="ECO:0000313" key="1">
    <source>
        <dbReference type="EMBL" id="MBB3993128.1"/>
    </source>
</evidence>
<sequence>MTLQVIGLCRFSYPAIGGFQVDHDTIEERIAYLYSESRLEERFRLFEAVALPSLHAQTDSDFELIIVIGDQLPAHHVKRLEALISDIPQACIHAEPPRPQREVMKQILNAARRDFSQPCLQFRLDDDDAVAVDFVERLRKAAADCAVLTAQHKSVAFDWTKGYIAEYSADGIAATEIFRPFDVAALGMWVKGDCHLTIMNFAHNKINRFMPAVSFDEPRMFVRGHNESNDSRQKAVKGVQVTPLSFEDAKRFHKRFAIDIDHVQQIFKGS</sequence>
<dbReference type="InterPro" id="IPR021466">
    <property type="entry name" value="Put_rhamnosyl_transferase"/>
</dbReference>
<name>A0A7W6E1S4_9RHOB</name>
<protein>
    <recommendedName>
        <fullName evidence="3">Rhamnosyl transferase</fullName>
    </recommendedName>
</protein>
<gene>
    <name evidence="1" type="ORF">GGR95_000756</name>
</gene>
<accession>A0A7W6E1S4</accession>
<keyword evidence="2" id="KW-1185">Reference proteome</keyword>
<dbReference type="Proteomes" id="UP000530268">
    <property type="component" value="Unassembled WGS sequence"/>
</dbReference>
<dbReference type="EMBL" id="JACIEI010000002">
    <property type="protein sequence ID" value="MBB3993128.1"/>
    <property type="molecule type" value="Genomic_DNA"/>
</dbReference>
<dbReference type="InterPro" id="IPR029044">
    <property type="entry name" value="Nucleotide-diphossugar_trans"/>
</dbReference>
<dbReference type="SUPFAM" id="SSF53448">
    <property type="entry name" value="Nucleotide-diphospho-sugar transferases"/>
    <property type="match status" value="1"/>
</dbReference>
<dbReference type="Pfam" id="PF11316">
    <property type="entry name" value="Rhamno_transf"/>
    <property type="match status" value="1"/>
</dbReference>